<comment type="caution">
    <text evidence="1">The sequence shown here is derived from an EMBL/GenBank/DDBJ whole genome shotgun (WGS) entry which is preliminary data.</text>
</comment>
<keyword evidence="1" id="KW-0396">Initiation factor</keyword>
<evidence type="ECO:0000313" key="2">
    <source>
        <dbReference type="Proteomes" id="UP001150603"/>
    </source>
</evidence>
<sequence>MTDVQNTPAAKTVLTDAENFDVVHPLNSEWTLWFDNPSRRTNASSWTQNLKEIVTLATVEDFWGVHGNVTKAVDLPNGSNYHLFRKGIKPMWEDPANANGGRWGIQLQRSVGGKANDLWLNTLLACIGETFDSSTDVCGAVFSNRKQCFRIAIWTRNAMDKEACEAIGRHLKTVLNGEHQLEYMPHSDNSKSGPKVLYSV</sequence>
<protein>
    <submittedName>
        <fullName evidence="1">Eukaryotic translation initiation factor 4E</fullName>
    </submittedName>
</protein>
<organism evidence="1 2">
    <name type="scientific">Linderina macrospora</name>
    <dbReference type="NCBI Taxonomy" id="4868"/>
    <lineage>
        <taxon>Eukaryota</taxon>
        <taxon>Fungi</taxon>
        <taxon>Fungi incertae sedis</taxon>
        <taxon>Zoopagomycota</taxon>
        <taxon>Kickxellomycotina</taxon>
        <taxon>Kickxellomycetes</taxon>
        <taxon>Kickxellales</taxon>
        <taxon>Kickxellaceae</taxon>
        <taxon>Linderina</taxon>
    </lineage>
</organism>
<keyword evidence="1" id="KW-0648">Protein biosynthesis</keyword>
<name>A0ACC1J9N5_9FUNG</name>
<proteinExistence type="predicted"/>
<keyword evidence="2" id="KW-1185">Reference proteome</keyword>
<gene>
    <name evidence="1" type="primary">TIF45</name>
    <name evidence="1" type="ORF">FBU59_003020</name>
</gene>
<reference evidence="1" key="1">
    <citation type="submission" date="2022-07" db="EMBL/GenBank/DDBJ databases">
        <title>Phylogenomic reconstructions and comparative analyses of Kickxellomycotina fungi.</title>
        <authorList>
            <person name="Reynolds N.K."/>
            <person name="Stajich J.E."/>
            <person name="Barry K."/>
            <person name="Grigoriev I.V."/>
            <person name="Crous P."/>
            <person name="Smith M.E."/>
        </authorList>
    </citation>
    <scope>NUCLEOTIDE SEQUENCE</scope>
    <source>
        <strain evidence="1">NRRL 5244</strain>
    </source>
</reference>
<evidence type="ECO:0000313" key="1">
    <source>
        <dbReference type="EMBL" id="KAJ1943061.1"/>
    </source>
</evidence>
<accession>A0ACC1J9N5</accession>
<dbReference type="Proteomes" id="UP001150603">
    <property type="component" value="Unassembled WGS sequence"/>
</dbReference>
<dbReference type="EMBL" id="JANBPW010001803">
    <property type="protein sequence ID" value="KAJ1943061.1"/>
    <property type="molecule type" value="Genomic_DNA"/>
</dbReference>